<organism evidence="2 3">
    <name type="scientific">Amycolatopsis minnesotensis</name>
    <dbReference type="NCBI Taxonomy" id="337894"/>
    <lineage>
        <taxon>Bacteria</taxon>
        <taxon>Bacillati</taxon>
        <taxon>Actinomycetota</taxon>
        <taxon>Actinomycetes</taxon>
        <taxon>Pseudonocardiales</taxon>
        <taxon>Pseudonocardiaceae</taxon>
        <taxon>Amycolatopsis</taxon>
    </lineage>
</organism>
<dbReference type="EMBL" id="BAAANN010000013">
    <property type="protein sequence ID" value="GAA1962058.1"/>
    <property type="molecule type" value="Genomic_DNA"/>
</dbReference>
<accession>A0ABN2R1K4</accession>
<feature type="compositionally biased region" description="Low complexity" evidence="1">
    <location>
        <begin position="85"/>
        <end position="103"/>
    </location>
</feature>
<keyword evidence="3" id="KW-1185">Reference proteome</keyword>
<reference evidence="2 3" key="1">
    <citation type="journal article" date="2019" name="Int. J. Syst. Evol. Microbiol.">
        <title>The Global Catalogue of Microorganisms (GCM) 10K type strain sequencing project: providing services to taxonomists for standard genome sequencing and annotation.</title>
        <authorList>
            <consortium name="The Broad Institute Genomics Platform"/>
            <consortium name="The Broad Institute Genome Sequencing Center for Infectious Disease"/>
            <person name="Wu L."/>
            <person name="Ma J."/>
        </authorList>
    </citation>
    <scope>NUCLEOTIDE SEQUENCE [LARGE SCALE GENOMIC DNA]</scope>
    <source>
        <strain evidence="2 3">JCM 14545</strain>
    </source>
</reference>
<dbReference type="RefSeq" id="WP_344419624.1">
    <property type="nucleotide sequence ID" value="NZ_BAAANN010000013.1"/>
</dbReference>
<name>A0ABN2R1K4_9PSEU</name>
<evidence type="ECO:0000313" key="2">
    <source>
        <dbReference type="EMBL" id="GAA1962058.1"/>
    </source>
</evidence>
<evidence type="ECO:0000256" key="1">
    <source>
        <dbReference type="SAM" id="MobiDB-lite"/>
    </source>
</evidence>
<sequence>MNLLTSDDLPEPTERGLDGDAMAWHINGPLGVLWIPPHDGEPSAVGVGIGPALIVLDRDLAQKLAAALFAARAQPDPATEPTEHPVATPATSATDATAPAPSE</sequence>
<gene>
    <name evidence="2" type="ORF">GCM10009754_36490</name>
</gene>
<feature type="region of interest" description="Disordered" evidence="1">
    <location>
        <begin position="73"/>
        <end position="103"/>
    </location>
</feature>
<evidence type="ECO:0000313" key="3">
    <source>
        <dbReference type="Proteomes" id="UP001501116"/>
    </source>
</evidence>
<protein>
    <submittedName>
        <fullName evidence="2">Uncharacterized protein</fullName>
    </submittedName>
</protein>
<comment type="caution">
    <text evidence="2">The sequence shown here is derived from an EMBL/GenBank/DDBJ whole genome shotgun (WGS) entry which is preliminary data.</text>
</comment>
<proteinExistence type="predicted"/>
<dbReference type="Proteomes" id="UP001501116">
    <property type="component" value="Unassembled WGS sequence"/>
</dbReference>